<dbReference type="Proteomes" id="UP000284006">
    <property type="component" value="Unassembled WGS sequence"/>
</dbReference>
<organism evidence="5 6">
    <name type="scientific">Massilia cavernae</name>
    <dbReference type="NCBI Taxonomy" id="2320864"/>
    <lineage>
        <taxon>Bacteria</taxon>
        <taxon>Pseudomonadati</taxon>
        <taxon>Pseudomonadota</taxon>
        <taxon>Betaproteobacteria</taxon>
        <taxon>Burkholderiales</taxon>
        <taxon>Oxalobacteraceae</taxon>
        <taxon>Telluria group</taxon>
        <taxon>Massilia</taxon>
    </lineage>
</organism>
<dbReference type="InterPro" id="IPR002878">
    <property type="entry name" value="ChsH2_C"/>
</dbReference>
<dbReference type="InterPro" id="IPR012340">
    <property type="entry name" value="NA-bd_OB-fold"/>
</dbReference>
<dbReference type="Pfam" id="PF08541">
    <property type="entry name" value="ACP_syn_III_C"/>
    <property type="match status" value="1"/>
</dbReference>
<dbReference type="RefSeq" id="WP_119809653.1">
    <property type="nucleotide sequence ID" value="NZ_QYUP01000042.1"/>
</dbReference>
<name>A0A418Y6K5_9BURK</name>
<dbReference type="SUPFAM" id="SSF50249">
    <property type="entry name" value="Nucleic acid-binding proteins"/>
    <property type="match status" value="1"/>
</dbReference>
<feature type="domain" description="Beta-ketoacyl-[acyl-carrier-protein] synthase III C-terminal" evidence="3">
    <location>
        <begin position="210"/>
        <end position="289"/>
    </location>
</feature>
<dbReference type="Gene3D" id="3.40.47.10">
    <property type="match status" value="2"/>
</dbReference>
<comment type="caution">
    <text evidence="5">The sequence shown here is derived from an EMBL/GenBank/DDBJ whole genome shotgun (WGS) entry which is preliminary data.</text>
</comment>
<dbReference type="PANTHER" id="PTHR34075:SF5">
    <property type="entry name" value="BLR3430 PROTEIN"/>
    <property type="match status" value="1"/>
</dbReference>
<dbReference type="Pfam" id="PF01796">
    <property type="entry name" value="OB_ChsH2_C"/>
    <property type="match status" value="1"/>
</dbReference>
<sequence length="478" mass="50536">MERGITSFGAYIPNLRIERTAIAAAHSWSFPSLKAQAKGVRALANWDEDTITMGVEAARGVNCAGVGAIAFASTNAPFADLQNATLVAAALGLPAEIATTDAGGSLRAGSSALLAALRSSSAGNTLVVASDARFAKPGSVQEMQFGAGAIALTVGTEKVIAKLLGAASRADQFVDHFRAMGDKYDYYWEERWVRDEGYLKIIPPAVAAVLEQAGIGAGAIAHFCLPGTLGGIAGAVAKKLGIAADAVVDNLAARCGDTGTAHGLLMLGAALERARPGDKILLVTFGAGCDALLFEATEALADYRPARSVAAALAGGRAEAHYTKMLSFHGQIELDWGMRSEGAEKIPLTQQYRARDQLARFAAGECADCGAVQFPQLASCVNCGSFAPLTPRLLSDEPAKVATYTADWLQFYPAPPLYFGLVQFDNGARVMMEMVDVDPAQLEVGTPLRMVYRIKSRDAERHYHRYFWKATPIVSKGD</sequence>
<dbReference type="InterPro" id="IPR052513">
    <property type="entry name" value="Thioester_dehydratase-like"/>
</dbReference>
<evidence type="ECO:0000256" key="1">
    <source>
        <dbReference type="ARBA" id="ARBA00022679"/>
    </source>
</evidence>
<evidence type="ECO:0000259" key="2">
    <source>
        <dbReference type="Pfam" id="PF01796"/>
    </source>
</evidence>
<dbReference type="InterPro" id="IPR013747">
    <property type="entry name" value="ACP_syn_III_C"/>
</dbReference>
<reference evidence="5 6" key="1">
    <citation type="submission" date="2018-09" db="EMBL/GenBank/DDBJ databases">
        <authorList>
            <person name="Zhu H."/>
        </authorList>
    </citation>
    <scope>NUCLEOTIDE SEQUENCE [LARGE SCALE GENOMIC DNA]</scope>
    <source>
        <strain evidence="5 6">K1S02-61</strain>
    </source>
</reference>
<dbReference type="PANTHER" id="PTHR34075">
    <property type="entry name" value="BLR3430 PROTEIN"/>
    <property type="match status" value="1"/>
</dbReference>
<dbReference type="EMBL" id="QYUP01000042">
    <property type="protein sequence ID" value="RJG23477.1"/>
    <property type="molecule type" value="Genomic_DNA"/>
</dbReference>
<proteinExistence type="predicted"/>
<keyword evidence="1" id="KW-0808">Transferase</keyword>
<feature type="domain" description="ChsH2 C-terminal OB-fold" evidence="2">
    <location>
        <begin position="399"/>
        <end position="453"/>
    </location>
</feature>
<dbReference type="CDD" id="cd00827">
    <property type="entry name" value="init_cond_enzymes"/>
    <property type="match status" value="1"/>
</dbReference>
<evidence type="ECO:0000313" key="5">
    <source>
        <dbReference type="EMBL" id="RJG23477.1"/>
    </source>
</evidence>
<dbReference type="InterPro" id="IPR022002">
    <property type="entry name" value="ChsH2_Znr"/>
</dbReference>
<evidence type="ECO:0000313" key="6">
    <source>
        <dbReference type="Proteomes" id="UP000284006"/>
    </source>
</evidence>
<feature type="domain" description="ChsH2 rubredoxin-like zinc ribbon" evidence="4">
    <location>
        <begin position="360"/>
        <end position="387"/>
    </location>
</feature>
<dbReference type="InterPro" id="IPR016039">
    <property type="entry name" value="Thiolase-like"/>
</dbReference>
<dbReference type="GO" id="GO:0016746">
    <property type="term" value="F:acyltransferase activity"/>
    <property type="evidence" value="ECO:0007669"/>
    <property type="project" value="UniProtKB-KW"/>
</dbReference>
<evidence type="ECO:0000259" key="4">
    <source>
        <dbReference type="Pfam" id="PF12172"/>
    </source>
</evidence>
<dbReference type="SUPFAM" id="SSF53901">
    <property type="entry name" value="Thiolase-like"/>
    <property type="match status" value="2"/>
</dbReference>
<dbReference type="Pfam" id="PF12172">
    <property type="entry name" value="zf-ChsH2"/>
    <property type="match status" value="1"/>
</dbReference>
<keyword evidence="6" id="KW-1185">Reference proteome</keyword>
<dbReference type="AlphaFoldDB" id="A0A418Y6K5"/>
<dbReference type="OrthoDB" id="8771453at2"/>
<accession>A0A418Y6K5</accession>
<protein>
    <submittedName>
        <fullName evidence="5">Hydroxymethylglutaryl-CoA synthase family protein</fullName>
    </submittedName>
</protein>
<gene>
    <name evidence="5" type="ORF">D3872_04385</name>
</gene>
<evidence type="ECO:0000259" key="3">
    <source>
        <dbReference type="Pfam" id="PF08541"/>
    </source>
</evidence>